<evidence type="ECO:0000313" key="2">
    <source>
        <dbReference type="EMBL" id="WBL31652.1"/>
    </source>
</evidence>
<gene>
    <name evidence="2" type="ORF">O7R10_01695</name>
</gene>
<evidence type="ECO:0000259" key="1">
    <source>
        <dbReference type="Pfam" id="PF04851"/>
    </source>
</evidence>
<dbReference type="GO" id="GO:0004386">
    <property type="term" value="F:helicase activity"/>
    <property type="evidence" value="ECO:0007669"/>
    <property type="project" value="UniProtKB-KW"/>
</dbReference>
<reference evidence="2" key="1">
    <citation type="submission" date="2022-12" db="EMBL/GenBank/DDBJ databases">
        <title>Genomic Characterization of Candidatus Phytoplasma sacchari in China.</title>
        <authorList>
            <person name="Zhang R.-Y."/>
        </authorList>
    </citation>
    <scope>NUCLEOTIDE SEQUENCE [LARGE SCALE GENOMIC DNA]</scope>
    <source>
        <strain evidence="2">SCWL1</strain>
    </source>
</reference>
<dbReference type="EMBL" id="CP115156">
    <property type="protein sequence ID" value="WBL31652.1"/>
    <property type="molecule type" value="Genomic_DNA"/>
</dbReference>
<keyword evidence="2" id="KW-0378">Hydrolase</keyword>
<keyword evidence="2" id="KW-0347">Helicase</keyword>
<keyword evidence="3" id="KW-1185">Reference proteome</keyword>
<organism evidence="2 3">
    <name type="scientific">Candidatus Phytoplasma sacchari</name>
    <dbReference type="NCBI Taxonomy" id="2609813"/>
    <lineage>
        <taxon>Bacteria</taxon>
        <taxon>Bacillati</taxon>
        <taxon>Mycoplasmatota</taxon>
        <taxon>Mollicutes</taxon>
        <taxon>Acholeplasmatales</taxon>
        <taxon>Acholeplasmataceae</taxon>
        <taxon>Candidatus Phytoplasma</taxon>
        <taxon>16SrXI (Rice yellow dwarf group)</taxon>
    </lineage>
</organism>
<dbReference type="InterPro" id="IPR006935">
    <property type="entry name" value="Helicase/UvrB_N"/>
</dbReference>
<protein>
    <submittedName>
        <fullName evidence="2">DEAD/DEAH box helicase family protein</fullName>
    </submittedName>
</protein>
<dbReference type="Pfam" id="PF04851">
    <property type="entry name" value="ResIII"/>
    <property type="match status" value="1"/>
</dbReference>
<keyword evidence="2" id="KW-0067">ATP-binding</keyword>
<dbReference type="Proteomes" id="UP001210120">
    <property type="component" value="Chromosome"/>
</dbReference>
<keyword evidence="2" id="KW-0547">Nucleotide-binding</keyword>
<name>A0ABY7M1Q7_9MOLU</name>
<evidence type="ECO:0000313" key="3">
    <source>
        <dbReference type="Proteomes" id="UP001210120"/>
    </source>
</evidence>
<dbReference type="Gene3D" id="3.40.50.300">
    <property type="entry name" value="P-loop containing nucleotide triphosphate hydrolases"/>
    <property type="match status" value="1"/>
</dbReference>
<feature type="domain" description="Helicase/UvrB N-terminal" evidence="1">
    <location>
        <begin position="12"/>
        <end position="55"/>
    </location>
</feature>
<dbReference type="InterPro" id="IPR027417">
    <property type="entry name" value="P-loop_NTPase"/>
</dbReference>
<sequence length="63" mass="7540">MKKWDAQSYFRAMIQTLNKKDNLESINNIDILMIDEDHHASQNNTYQNIIDHFNKINPNCKFL</sequence>
<proteinExistence type="predicted"/>
<accession>A0ABY7M1Q7</accession>